<dbReference type="Pfam" id="PF07221">
    <property type="entry name" value="GlcNAc_2-epim"/>
    <property type="match status" value="1"/>
</dbReference>
<comment type="caution">
    <text evidence="3">The sequence shown here is derived from an EMBL/GenBank/DDBJ whole genome shotgun (WGS) entry which is preliminary data.</text>
</comment>
<evidence type="ECO:0000256" key="1">
    <source>
        <dbReference type="ARBA" id="ARBA00008558"/>
    </source>
</evidence>
<evidence type="ECO:0000313" key="4">
    <source>
        <dbReference type="Proteomes" id="UP000569914"/>
    </source>
</evidence>
<reference evidence="3 4" key="1">
    <citation type="submission" date="2020-07" db="EMBL/GenBank/DDBJ databases">
        <title>Sequencing the genomes of 1000 actinobacteria strains.</title>
        <authorList>
            <person name="Klenk H.-P."/>
        </authorList>
    </citation>
    <scope>NUCLEOTIDE SEQUENCE [LARGE SCALE GENOMIC DNA]</scope>
    <source>
        <strain evidence="3 4">DSM 22083</strain>
    </source>
</reference>
<proteinExistence type="inferred from homology"/>
<evidence type="ECO:0000256" key="2">
    <source>
        <dbReference type="ARBA" id="ARBA00023235"/>
    </source>
</evidence>
<keyword evidence="2 3" id="KW-0413">Isomerase</keyword>
<dbReference type="SUPFAM" id="SSF48208">
    <property type="entry name" value="Six-hairpin glycosidases"/>
    <property type="match status" value="1"/>
</dbReference>
<dbReference type="EMBL" id="JACCBU010000001">
    <property type="protein sequence ID" value="NYE74517.1"/>
    <property type="molecule type" value="Genomic_DNA"/>
</dbReference>
<dbReference type="Proteomes" id="UP000569914">
    <property type="component" value="Unassembled WGS sequence"/>
</dbReference>
<dbReference type="RefSeq" id="WP_179756880.1">
    <property type="nucleotide sequence ID" value="NZ_JACCBU010000001.1"/>
</dbReference>
<dbReference type="AlphaFoldDB" id="A0A7Y9ICW8"/>
<dbReference type="Gene3D" id="1.50.10.10">
    <property type="match status" value="1"/>
</dbReference>
<dbReference type="PANTHER" id="PTHR15108">
    <property type="entry name" value="N-ACYLGLUCOSAMINE-2-EPIMERASE"/>
    <property type="match status" value="1"/>
</dbReference>
<dbReference type="EC" id="5.1.3.8" evidence="3"/>
<dbReference type="InterPro" id="IPR010819">
    <property type="entry name" value="AGE/CE"/>
</dbReference>
<dbReference type="GO" id="GO:0005975">
    <property type="term" value="P:carbohydrate metabolic process"/>
    <property type="evidence" value="ECO:0007669"/>
    <property type="project" value="InterPro"/>
</dbReference>
<gene>
    <name evidence="3" type="ORF">BKA15_005846</name>
</gene>
<keyword evidence="4" id="KW-1185">Reference proteome</keyword>
<evidence type="ECO:0000313" key="3">
    <source>
        <dbReference type="EMBL" id="NYE74517.1"/>
    </source>
</evidence>
<name>A0A7Y9ICW8_9ACTN</name>
<comment type="similarity">
    <text evidence="1">Belongs to the N-acylglucosamine 2-epimerase family.</text>
</comment>
<dbReference type="GO" id="GO:0050121">
    <property type="term" value="F:N-acylglucosamine 2-epimerase activity"/>
    <property type="evidence" value="ECO:0007669"/>
    <property type="project" value="UniProtKB-EC"/>
</dbReference>
<sequence length="414" mass="45675">MADGAGDRITEIKITAREQLEQVILPFWLDRGIDHELGGFHTCFDNRGRNRTGTDKFTWSQGRFVWLLAHAAERVAAGDLAGSAEDLLGWARRGARFVAEHAIRPDGTCWYATTRDGRPLAESRGGGQPDRSVYADCFAVLGLAELARVERDRSWLDLADPVLRRARADILAGTAPTPPYPIPAGHTAYGPKMILVNVLLAAAQADLAVGGTGPYREWLAEALESMITHRLPDGTFAELLPASTDTLLGRHRVPGHAIEGTWMALAAMDLLDDHRHRDRLLDGIPALCASAWDPEFGGLLRYVDAGGPVRPRGTDAGSPYEQGLINTWDTKLWWVHSETAATTMIATRRYGHAGSRDWLLRVWDFMINTFPGGDDGEEWIQIRDRAGRPLDQVVALPVKDPFHVTRNLMQLLTA</sequence>
<dbReference type="InterPro" id="IPR012341">
    <property type="entry name" value="6hp_glycosidase-like_sf"/>
</dbReference>
<accession>A0A7Y9ICW8</accession>
<dbReference type="InterPro" id="IPR008928">
    <property type="entry name" value="6-hairpin_glycosidase_sf"/>
</dbReference>
<protein>
    <submittedName>
        <fullName evidence="3">N-acylglucosamine 2-epimerase</fullName>
        <ecNumber evidence="3">5.1.3.8</ecNumber>
    </submittedName>
</protein>
<organism evidence="3 4">
    <name type="scientific">Microlunatus parietis</name>
    <dbReference type="NCBI Taxonomy" id="682979"/>
    <lineage>
        <taxon>Bacteria</taxon>
        <taxon>Bacillati</taxon>
        <taxon>Actinomycetota</taxon>
        <taxon>Actinomycetes</taxon>
        <taxon>Propionibacteriales</taxon>
        <taxon>Propionibacteriaceae</taxon>
        <taxon>Microlunatus</taxon>
    </lineage>
</organism>